<dbReference type="Pfam" id="PF00533">
    <property type="entry name" value="BRCT"/>
    <property type="match status" value="1"/>
</dbReference>
<feature type="binding site" evidence="14">
    <location>
        <position position="114"/>
    </location>
    <ligand>
        <name>NAD(+)</name>
        <dbReference type="ChEBI" id="CHEBI:57540"/>
    </ligand>
</feature>
<feature type="binding site" evidence="14">
    <location>
        <position position="313"/>
    </location>
    <ligand>
        <name>NAD(+)</name>
        <dbReference type="ChEBI" id="CHEBI:57540"/>
    </ligand>
</feature>
<feature type="active site" description="N6-AMP-lysine intermediate" evidence="14">
    <location>
        <position position="116"/>
    </location>
</feature>
<proteinExistence type="inferred from homology"/>
<dbReference type="CDD" id="cd17748">
    <property type="entry name" value="BRCT_DNA_ligase_like"/>
    <property type="match status" value="1"/>
</dbReference>
<comment type="function">
    <text evidence="1 14">DNA ligase that catalyzes the formation of phosphodiester linkages between 5'-phosphoryl and 3'-hydroxyl groups in double-stranded DNA using NAD as a coenzyme and as the energy source for the reaction. It is essential for DNA replication and repair of damaged DNA.</text>
</comment>
<feature type="binding site" evidence="14">
    <location>
        <position position="289"/>
    </location>
    <ligand>
        <name>NAD(+)</name>
        <dbReference type="ChEBI" id="CHEBI:57540"/>
    </ligand>
</feature>
<dbReference type="SUPFAM" id="SSF47781">
    <property type="entry name" value="RuvA domain 2-like"/>
    <property type="match status" value="1"/>
</dbReference>
<dbReference type="GO" id="GO:0005829">
    <property type="term" value="C:cytosol"/>
    <property type="evidence" value="ECO:0007669"/>
    <property type="project" value="TreeGrafter"/>
</dbReference>
<dbReference type="InterPro" id="IPR036420">
    <property type="entry name" value="BRCT_dom_sf"/>
</dbReference>
<comment type="catalytic activity">
    <reaction evidence="12 14 15">
        <text>NAD(+) + (deoxyribonucleotide)n-3'-hydroxyl + 5'-phospho-(deoxyribonucleotide)m = (deoxyribonucleotide)n+m + AMP + beta-nicotinamide D-nucleotide.</text>
        <dbReference type="EC" id="6.5.1.2"/>
    </reaction>
</comment>
<dbReference type="NCBIfam" id="NF005932">
    <property type="entry name" value="PRK07956.1"/>
    <property type="match status" value="1"/>
</dbReference>
<evidence type="ECO:0000256" key="14">
    <source>
        <dbReference type="HAMAP-Rule" id="MF_01588"/>
    </source>
</evidence>
<accession>A0A842HIV7</accession>
<dbReference type="InterPro" id="IPR033136">
    <property type="entry name" value="DNA_ligase_CS"/>
</dbReference>
<dbReference type="InterPro" id="IPR001357">
    <property type="entry name" value="BRCT_dom"/>
</dbReference>
<comment type="cofactor">
    <cofactor evidence="14">
        <name>Mg(2+)</name>
        <dbReference type="ChEBI" id="CHEBI:18420"/>
    </cofactor>
    <cofactor evidence="14">
        <name>Mn(2+)</name>
        <dbReference type="ChEBI" id="CHEBI:29035"/>
    </cofactor>
</comment>
<dbReference type="InterPro" id="IPR041663">
    <property type="entry name" value="DisA/LigA_HHH"/>
</dbReference>
<keyword evidence="8 14" id="KW-0862">Zinc</keyword>
<evidence type="ECO:0000256" key="11">
    <source>
        <dbReference type="ARBA" id="ARBA00023204"/>
    </source>
</evidence>
<dbReference type="Gene3D" id="3.40.50.10190">
    <property type="entry name" value="BRCT domain"/>
    <property type="match status" value="1"/>
</dbReference>
<feature type="binding site" evidence="14">
    <location>
        <begin position="83"/>
        <end position="84"/>
    </location>
    <ligand>
        <name>NAD(+)</name>
        <dbReference type="ChEBI" id="CHEBI:57540"/>
    </ligand>
</feature>
<dbReference type="PROSITE" id="PS01056">
    <property type="entry name" value="DNA_LIGASE_N2"/>
    <property type="match status" value="1"/>
</dbReference>
<organism evidence="18 19">
    <name type="scientific">Ruficoccus amylovorans</name>
    <dbReference type="NCBI Taxonomy" id="1804625"/>
    <lineage>
        <taxon>Bacteria</taxon>
        <taxon>Pseudomonadati</taxon>
        <taxon>Verrucomicrobiota</taxon>
        <taxon>Opitutia</taxon>
        <taxon>Puniceicoccales</taxon>
        <taxon>Cerasicoccaceae</taxon>
        <taxon>Ruficoccus</taxon>
    </lineage>
</organism>
<evidence type="ECO:0000256" key="15">
    <source>
        <dbReference type="RuleBase" id="RU000618"/>
    </source>
</evidence>
<dbReference type="EC" id="6.5.1.2" evidence="2 14"/>
<evidence type="ECO:0000256" key="10">
    <source>
        <dbReference type="ARBA" id="ARBA00023027"/>
    </source>
</evidence>
<feature type="coiled-coil region" evidence="16">
    <location>
        <begin position="3"/>
        <end position="57"/>
    </location>
</feature>
<dbReference type="SUPFAM" id="SSF50249">
    <property type="entry name" value="Nucleic acid-binding proteins"/>
    <property type="match status" value="1"/>
</dbReference>
<dbReference type="InterPro" id="IPR013839">
    <property type="entry name" value="DNAligase_adenylation"/>
</dbReference>
<evidence type="ECO:0000256" key="3">
    <source>
        <dbReference type="ARBA" id="ARBA00013308"/>
    </source>
</evidence>
<feature type="domain" description="BRCT" evidence="17">
    <location>
        <begin position="590"/>
        <end position="668"/>
    </location>
</feature>
<dbReference type="PANTHER" id="PTHR23389:SF9">
    <property type="entry name" value="DNA LIGASE"/>
    <property type="match status" value="1"/>
</dbReference>
<dbReference type="CDD" id="cd00114">
    <property type="entry name" value="LIGANc"/>
    <property type="match status" value="1"/>
</dbReference>
<feature type="binding site" evidence="14">
    <location>
        <position position="175"/>
    </location>
    <ligand>
        <name>NAD(+)</name>
        <dbReference type="ChEBI" id="CHEBI:57540"/>
    </ligand>
</feature>
<sequence>MDKSEATRRIRELRDTLARHDELYYRQGTLEIEDQEYDALKRELAALEAEFPELSTDTSPTRHVGDDRTEGFAKVKHRERMMSLDNTYNESELREFDARLRRIFPDRELGYVVEPKIDGVAVCLTYEQGRLVRAVTRGNGVEGDDITANVREGVPALPDRLAGDQWPEIVEIRGELYMTLTEFQRINTEREEKQLPLFANPRNLTAGTVKQLAGVGGRRLEIVLYGLGFCQPRRFGKQSEFHQAVRGWGLPTLERYWTAEGIDEAWACIEKLDTLRHEFTYETDGAVIKLDDFALQAEAGATAKSPRWAIAYKFAAEQAETLLEKIDVQIGRTGAVTPVAYLSPVQLAGTTVSRATLHNEDEIARKDIRPGDTVVVQKAGEIIPQVLRVVTDKRPADSQPFDFAAFLQEKGIDAERVPGQAFWRLKGRDDPALIRRKLKHFASKPCLDIENLGEAVVDQLVTQGLVRDPADLYTLTVEELLPLEKFAQKSSENLVAAIAASRDKEVWRLVHALGIPNVGAQSAKDLVAHFHGLPAIMRASAEELEEVDGIGGIVAASIRTFFEDEAQLDLVNRLIAHGLRIEEEPPAEAGTETPLTGKTVVLTGTLPTLSRDEATARIEKAGGKTSSSVSKKTDYVLAGESAGSKLEKARKLGVEIIDEDAFLKLINP</sequence>
<dbReference type="HAMAP" id="MF_01588">
    <property type="entry name" value="DNA_ligase_A"/>
    <property type="match status" value="1"/>
</dbReference>
<dbReference type="Pfam" id="PF01653">
    <property type="entry name" value="DNA_ligase_aden"/>
    <property type="match status" value="1"/>
</dbReference>
<dbReference type="Gene3D" id="2.40.50.140">
    <property type="entry name" value="Nucleic acid-binding proteins"/>
    <property type="match status" value="1"/>
</dbReference>
<protein>
    <recommendedName>
        <fullName evidence="3 14">DNA ligase</fullName>
        <ecNumber evidence="2 14">6.5.1.2</ecNumber>
    </recommendedName>
    <alternativeName>
        <fullName evidence="14">Polydeoxyribonucleotide synthase [NAD(+)]</fullName>
    </alternativeName>
</protein>
<evidence type="ECO:0000313" key="19">
    <source>
        <dbReference type="Proteomes" id="UP000546464"/>
    </source>
</evidence>
<evidence type="ECO:0000313" key="18">
    <source>
        <dbReference type="EMBL" id="MBC2596352.1"/>
    </source>
</evidence>
<dbReference type="GO" id="GO:0003911">
    <property type="term" value="F:DNA ligase (NAD+) activity"/>
    <property type="evidence" value="ECO:0007669"/>
    <property type="project" value="UniProtKB-UniRule"/>
</dbReference>
<dbReference type="SMART" id="SM00532">
    <property type="entry name" value="LIGANc"/>
    <property type="match status" value="1"/>
</dbReference>
<feature type="binding site" evidence="14">
    <location>
        <begin position="34"/>
        <end position="38"/>
    </location>
    <ligand>
        <name>NAD(+)</name>
        <dbReference type="ChEBI" id="CHEBI:57540"/>
    </ligand>
</feature>
<dbReference type="SUPFAM" id="SSF56091">
    <property type="entry name" value="DNA ligase/mRNA capping enzyme, catalytic domain"/>
    <property type="match status" value="1"/>
</dbReference>
<evidence type="ECO:0000256" key="16">
    <source>
        <dbReference type="SAM" id="Coils"/>
    </source>
</evidence>
<evidence type="ECO:0000256" key="1">
    <source>
        <dbReference type="ARBA" id="ARBA00004067"/>
    </source>
</evidence>
<keyword evidence="11 14" id="KW-0234">DNA repair</keyword>
<dbReference type="GO" id="GO:0006281">
    <property type="term" value="P:DNA repair"/>
    <property type="evidence" value="ECO:0007669"/>
    <property type="project" value="UniProtKB-KW"/>
</dbReference>
<dbReference type="SUPFAM" id="SSF52113">
    <property type="entry name" value="BRCT domain"/>
    <property type="match status" value="1"/>
</dbReference>
<dbReference type="PANTHER" id="PTHR23389">
    <property type="entry name" value="CHROMOSOME TRANSMISSION FIDELITY FACTOR 18"/>
    <property type="match status" value="1"/>
</dbReference>
<dbReference type="InterPro" id="IPR012340">
    <property type="entry name" value="NA-bd_OB-fold"/>
</dbReference>
<keyword evidence="7 14" id="KW-0227">DNA damage</keyword>
<dbReference type="InterPro" id="IPR013840">
    <property type="entry name" value="DNAligase_N"/>
</dbReference>
<keyword evidence="5 14" id="KW-0235">DNA replication</keyword>
<dbReference type="Gene3D" id="1.10.150.20">
    <property type="entry name" value="5' to 3' exonuclease, C-terminal subdomain"/>
    <property type="match status" value="2"/>
</dbReference>
<dbReference type="NCBIfam" id="TIGR00575">
    <property type="entry name" value="dnlj"/>
    <property type="match status" value="1"/>
</dbReference>
<evidence type="ECO:0000256" key="8">
    <source>
        <dbReference type="ARBA" id="ARBA00022833"/>
    </source>
</evidence>
<dbReference type="Gene3D" id="3.30.470.30">
    <property type="entry name" value="DNA ligase/mRNA capping enzyme"/>
    <property type="match status" value="1"/>
</dbReference>
<evidence type="ECO:0000256" key="6">
    <source>
        <dbReference type="ARBA" id="ARBA00022723"/>
    </source>
</evidence>
<keyword evidence="14" id="KW-0464">Manganese</keyword>
<dbReference type="SMART" id="SM00292">
    <property type="entry name" value="BRCT"/>
    <property type="match status" value="1"/>
</dbReference>
<dbReference type="FunFam" id="2.40.50.140:FF:000012">
    <property type="entry name" value="DNA ligase"/>
    <property type="match status" value="1"/>
</dbReference>
<evidence type="ECO:0000256" key="5">
    <source>
        <dbReference type="ARBA" id="ARBA00022705"/>
    </source>
</evidence>
<dbReference type="InterPro" id="IPR018239">
    <property type="entry name" value="DNA_ligase_AS"/>
</dbReference>
<feature type="binding site" evidence="14">
    <location>
        <position position="137"/>
    </location>
    <ligand>
        <name>NAD(+)</name>
        <dbReference type="ChEBI" id="CHEBI:57540"/>
    </ligand>
</feature>
<evidence type="ECO:0000256" key="2">
    <source>
        <dbReference type="ARBA" id="ARBA00012722"/>
    </source>
</evidence>
<evidence type="ECO:0000256" key="4">
    <source>
        <dbReference type="ARBA" id="ARBA00022598"/>
    </source>
</evidence>
<name>A0A842HIV7_9BACT</name>
<reference evidence="18 19" key="1">
    <citation type="submission" date="2020-07" db="EMBL/GenBank/DDBJ databases">
        <authorList>
            <person name="Feng X."/>
        </authorList>
    </citation>
    <scope>NUCLEOTIDE SEQUENCE [LARGE SCALE GENOMIC DNA]</scope>
    <source>
        <strain evidence="18 19">JCM31066</strain>
    </source>
</reference>
<dbReference type="PROSITE" id="PS50172">
    <property type="entry name" value="BRCT"/>
    <property type="match status" value="1"/>
</dbReference>
<dbReference type="Pfam" id="PF03120">
    <property type="entry name" value="OB_DNA_ligase"/>
    <property type="match status" value="1"/>
</dbReference>
<evidence type="ECO:0000256" key="7">
    <source>
        <dbReference type="ARBA" id="ARBA00022763"/>
    </source>
</evidence>
<dbReference type="Proteomes" id="UP000546464">
    <property type="component" value="Unassembled WGS sequence"/>
</dbReference>
<keyword evidence="9 14" id="KW-0460">Magnesium</keyword>
<evidence type="ECO:0000256" key="13">
    <source>
        <dbReference type="ARBA" id="ARBA00060881"/>
    </source>
</evidence>
<evidence type="ECO:0000256" key="12">
    <source>
        <dbReference type="ARBA" id="ARBA00034005"/>
    </source>
</evidence>
<comment type="caution">
    <text evidence="18">The sequence shown here is derived from an EMBL/GenBank/DDBJ whole genome shotgun (WGS) entry which is preliminary data.</text>
</comment>
<dbReference type="EMBL" id="JACHVB010000064">
    <property type="protein sequence ID" value="MBC2596352.1"/>
    <property type="molecule type" value="Genomic_DNA"/>
</dbReference>
<keyword evidence="6 14" id="KW-0479">Metal-binding</keyword>
<gene>
    <name evidence="14 18" type="primary">ligA</name>
    <name evidence="18" type="ORF">H5P28_18955</name>
</gene>
<keyword evidence="19" id="KW-1185">Reference proteome</keyword>
<keyword evidence="10 14" id="KW-0520">NAD</keyword>
<evidence type="ECO:0000256" key="9">
    <source>
        <dbReference type="ARBA" id="ARBA00022842"/>
    </source>
</evidence>
<comment type="similarity">
    <text evidence="13 14">Belongs to the NAD-dependent DNA ligase family. LigA subfamily.</text>
</comment>
<dbReference type="GO" id="GO:0046872">
    <property type="term" value="F:metal ion binding"/>
    <property type="evidence" value="ECO:0007669"/>
    <property type="project" value="UniProtKB-KW"/>
</dbReference>
<dbReference type="Gene3D" id="1.10.287.610">
    <property type="entry name" value="Helix hairpin bin"/>
    <property type="match status" value="1"/>
</dbReference>
<dbReference type="PROSITE" id="PS01055">
    <property type="entry name" value="DNA_LIGASE_N1"/>
    <property type="match status" value="1"/>
</dbReference>
<keyword evidence="16" id="KW-0175">Coiled coil</keyword>
<dbReference type="InterPro" id="IPR004150">
    <property type="entry name" value="NAD_DNA_ligase_OB"/>
</dbReference>
<dbReference type="Pfam" id="PF12826">
    <property type="entry name" value="HHH_2"/>
    <property type="match status" value="1"/>
</dbReference>
<dbReference type="FunFam" id="3.40.50.10190:FF:000054">
    <property type="entry name" value="DNA ligase"/>
    <property type="match status" value="1"/>
</dbReference>
<evidence type="ECO:0000259" key="17">
    <source>
        <dbReference type="PROSITE" id="PS50172"/>
    </source>
</evidence>
<dbReference type="InterPro" id="IPR010994">
    <property type="entry name" value="RuvA_2-like"/>
</dbReference>
<dbReference type="AlphaFoldDB" id="A0A842HIV7"/>
<keyword evidence="4 14" id="KW-0436">Ligase</keyword>
<dbReference type="GO" id="GO:0006260">
    <property type="term" value="P:DNA replication"/>
    <property type="evidence" value="ECO:0007669"/>
    <property type="project" value="UniProtKB-KW"/>
</dbReference>
<dbReference type="InterPro" id="IPR001679">
    <property type="entry name" value="DNA_ligase"/>
</dbReference>
<comment type="caution">
    <text evidence="14">Lacks conserved residue(s) required for the propagation of feature annotation.</text>
</comment>
<dbReference type="PIRSF" id="PIRSF001604">
    <property type="entry name" value="LigA"/>
    <property type="match status" value="1"/>
</dbReference>